<dbReference type="RefSeq" id="WP_090929133.1">
    <property type="nucleotide sequence ID" value="NZ_FNDJ01000001.1"/>
</dbReference>
<accession>A0A1G7ZES9</accession>
<evidence type="ECO:0000313" key="3">
    <source>
        <dbReference type="Proteomes" id="UP000199202"/>
    </source>
</evidence>
<evidence type="ECO:0000256" key="1">
    <source>
        <dbReference type="ARBA" id="ARBA00023002"/>
    </source>
</evidence>
<reference evidence="2 3" key="1">
    <citation type="submission" date="2016-10" db="EMBL/GenBank/DDBJ databases">
        <authorList>
            <person name="de Groot N.N."/>
        </authorList>
    </citation>
    <scope>NUCLEOTIDE SEQUENCE [LARGE SCALE GENOMIC DNA]</scope>
    <source>
        <strain evidence="2 3">CGMCC 4.6533</strain>
    </source>
</reference>
<dbReference type="Proteomes" id="UP000199202">
    <property type="component" value="Unassembled WGS sequence"/>
</dbReference>
<dbReference type="AlphaFoldDB" id="A0A1G7ZES9"/>
<gene>
    <name evidence="2" type="ORF">SAMN05421869_101396</name>
</gene>
<protein>
    <submittedName>
        <fullName evidence="2">Short chain dehydrogenase</fullName>
    </submittedName>
</protein>
<dbReference type="InterPro" id="IPR052228">
    <property type="entry name" value="Sec_Metab_Biosynth_Oxidored"/>
</dbReference>
<dbReference type="InterPro" id="IPR036291">
    <property type="entry name" value="NAD(P)-bd_dom_sf"/>
</dbReference>
<proteinExistence type="predicted"/>
<name>A0A1G7ZES9_9ACTN</name>
<dbReference type="EMBL" id="FNDJ01000001">
    <property type="protein sequence ID" value="SDH07283.1"/>
    <property type="molecule type" value="Genomic_DNA"/>
</dbReference>
<sequence>MRTYVVAGGTAGMGHGLARHFLRSGDHVTIVGSDPAKGRRFLDEAARDGATERAAYIRADLTSVADNLRVVEEVKARHDTLDGLILTAIRHFPRRVETPDGFEGTFALYYISRFLLSYGLTDLLERGGDPMIVNICGVGITKGAIHWDDLSLKDGYGSIKAMLQGGRATDLLGVAYAANHPHGRTRYLLHHPGFTDSGTGSLKQPAKAIIQVLAKLFAQPVEKSIQPIIELMEHPPAGRLLAYDRRTPIDPSLPTLDPGNARRLYDLTRHLLDQS</sequence>
<dbReference type="STRING" id="633440.SAMN05421869_101396"/>
<organism evidence="2 3">
    <name type="scientific">Nonomuraea jiangxiensis</name>
    <dbReference type="NCBI Taxonomy" id="633440"/>
    <lineage>
        <taxon>Bacteria</taxon>
        <taxon>Bacillati</taxon>
        <taxon>Actinomycetota</taxon>
        <taxon>Actinomycetes</taxon>
        <taxon>Streptosporangiales</taxon>
        <taxon>Streptosporangiaceae</taxon>
        <taxon>Nonomuraea</taxon>
    </lineage>
</organism>
<dbReference type="GO" id="GO:0016491">
    <property type="term" value="F:oxidoreductase activity"/>
    <property type="evidence" value="ECO:0007669"/>
    <property type="project" value="UniProtKB-KW"/>
</dbReference>
<dbReference type="InterPro" id="IPR002347">
    <property type="entry name" value="SDR_fam"/>
</dbReference>
<dbReference type="Pfam" id="PF00106">
    <property type="entry name" value="adh_short"/>
    <property type="match status" value="1"/>
</dbReference>
<dbReference type="Gene3D" id="3.40.50.720">
    <property type="entry name" value="NAD(P)-binding Rossmann-like Domain"/>
    <property type="match status" value="1"/>
</dbReference>
<dbReference type="PANTHER" id="PTHR47534:SF3">
    <property type="entry name" value="ALCOHOL DEHYDROGENASE-LIKE C-TERMINAL DOMAIN-CONTAINING PROTEIN"/>
    <property type="match status" value="1"/>
</dbReference>
<dbReference type="OrthoDB" id="2860165at2"/>
<evidence type="ECO:0000313" key="2">
    <source>
        <dbReference type="EMBL" id="SDH07283.1"/>
    </source>
</evidence>
<keyword evidence="3" id="KW-1185">Reference proteome</keyword>
<dbReference type="SUPFAM" id="SSF51735">
    <property type="entry name" value="NAD(P)-binding Rossmann-fold domains"/>
    <property type="match status" value="1"/>
</dbReference>
<dbReference type="PANTHER" id="PTHR47534">
    <property type="entry name" value="YALI0E05731P"/>
    <property type="match status" value="1"/>
</dbReference>
<keyword evidence="1" id="KW-0560">Oxidoreductase</keyword>